<organism evidence="1 2">
    <name type="scientific">Fistulifera solaris</name>
    <name type="common">Oleaginous diatom</name>
    <dbReference type="NCBI Taxonomy" id="1519565"/>
    <lineage>
        <taxon>Eukaryota</taxon>
        <taxon>Sar</taxon>
        <taxon>Stramenopiles</taxon>
        <taxon>Ochrophyta</taxon>
        <taxon>Bacillariophyta</taxon>
        <taxon>Bacillariophyceae</taxon>
        <taxon>Bacillariophycidae</taxon>
        <taxon>Naviculales</taxon>
        <taxon>Naviculaceae</taxon>
        <taxon>Fistulifera</taxon>
    </lineage>
</organism>
<accession>A0A1Z5KTJ7</accession>
<proteinExistence type="predicted"/>
<dbReference type="Proteomes" id="UP000198406">
    <property type="component" value="Unassembled WGS sequence"/>
</dbReference>
<dbReference type="EMBL" id="BDSP01000289">
    <property type="protein sequence ID" value="GAX29248.1"/>
    <property type="molecule type" value="Genomic_DNA"/>
</dbReference>
<comment type="caution">
    <text evidence="1">The sequence shown here is derived from an EMBL/GenBank/DDBJ whole genome shotgun (WGS) entry which is preliminary data.</text>
</comment>
<protein>
    <submittedName>
        <fullName evidence="1">Uncharacterized protein</fullName>
    </submittedName>
</protein>
<keyword evidence="2" id="KW-1185">Reference proteome</keyword>
<name>A0A1Z5KTJ7_FISSO</name>
<gene>
    <name evidence="1" type="ORF">FisN_16Hh323</name>
</gene>
<evidence type="ECO:0000313" key="1">
    <source>
        <dbReference type="EMBL" id="GAX29248.1"/>
    </source>
</evidence>
<sequence>MDLIHAMRLSNHLGGLRDRKGENSLKLDALCIRHPEKTKKNIFFFKPENLSRPTEDTFLPTNSPSSTNVKVNPAWKEILHTKDIFKLDYPPCSQVEIDHDAECVMSRSDSCVTIDSMLVDE</sequence>
<reference evidence="1 2" key="1">
    <citation type="journal article" date="2015" name="Plant Cell">
        <title>Oil accumulation by the oleaginous diatom Fistulifera solaris as revealed by the genome and transcriptome.</title>
        <authorList>
            <person name="Tanaka T."/>
            <person name="Maeda Y."/>
            <person name="Veluchamy A."/>
            <person name="Tanaka M."/>
            <person name="Abida H."/>
            <person name="Marechal E."/>
            <person name="Bowler C."/>
            <person name="Muto M."/>
            <person name="Sunaga Y."/>
            <person name="Tanaka M."/>
            <person name="Yoshino T."/>
            <person name="Taniguchi T."/>
            <person name="Fukuda Y."/>
            <person name="Nemoto M."/>
            <person name="Matsumoto M."/>
            <person name="Wong P.S."/>
            <person name="Aburatani S."/>
            <person name="Fujibuchi W."/>
        </authorList>
    </citation>
    <scope>NUCLEOTIDE SEQUENCE [LARGE SCALE GENOMIC DNA]</scope>
    <source>
        <strain evidence="1 2">JPCC DA0580</strain>
    </source>
</reference>
<evidence type="ECO:0000313" key="2">
    <source>
        <dbReference type="Proteomes" id="UP000198406"/>
    </source>
</evidence>
<dbReference type="InParanoid" id="A0A1Z5KTJ7"/>
<dbReference type="AlphaFoldDB" id="A0A1Z5KTJ7"/>